<protein>
    <recommendedName>
        <fullName evidence="1">Reverse transcriptase domain-containing protein</fullName>
    </recommendedName>
</protein>
<dbReference type="SUPFAM" id="SSF56672">
    <property type="entry name" value="DNA/RNA polymerases"/>
    <property type="match status" value="1"/>
</dbReference>
<sequence>MTKVIRCRLEKVIDELSIFPAERAGFRKRFSKVDHIHTVNIILEKSHEYNVNAYLMFVDFRKAFDSVELPAIWHALESFGIEQELIRVIQLLYANGTAAIKVGNQLAELNIQRGVRQGDSLSSLLFILTLQYALNNVNRLGKGFRMGEALLSYLAYADDVVLLAHDCEGLQALSDALVCETSKNGLSVNISKTKWIKSYHGAAAKENETIEGKMERVNEFIYLGQLITCPRNPMKEMQRRIQAGREHYFKYRMFLRSPSIEIRLKRKLIHSCILPTILYGCETWVWTRELAIALRSAQRRLEQTILGIPLSRKIKARVIRRRTGLKKWVLVALRRKWICAKKVATGTQTWVHIATDWTPQSRRSQGRPRTRWIDDVAKFKGRRAKDVMSNWKTLITGDVKTAEFYAKTVQHLLYRCDIETE</sequence>
<dbReference type="Pfam" id="PF00078">
    <property type="entry name" value="RVT_1"/>
    <property type="match status" value="1"/>
</dbReference>
<dbReference type="InterPro" id="IPR000477">
    <property type="entry name" value="RT_dom"/>
</dbReference>
<dbReference type="OrthoDB" id="410104at2759"/>
<feature type="domain" description="Reverse transcriptase" evidence="1">
    <location>
        <begin position="1"/>
        <end position="227"/>
    </location>
</feature>
<evidence type="ECO:0000259" key="1">
    <source>
        <dbReference type="PROSITE" id="PS50878"/>
    </source>
</evidence>
<reference evidence="3" key="1">
    <citation type="journal article" date="2015" name="Nat. Genet.">
        <title>The genome and transcriptome of the zoonotic hookworm Ancylostoma ceylanicum identify infection-specific gene families.</title>
        <authorList>
            <person name="Schwarz E.M."/>
            <person name="Hu Y."/>
            <person name="Antoshechkin I."/>
            <person name="Miller M.M."/>
            <person name="Sternberg P.W."/>
            <person name="Aroian R.V."/>
        </authorList>
    </citation>
    <scope>NUCLEOTIDE SEQUENCE</scope>
    <source>
        <strain evidence="3">HY135</strain>
    </source>
</reference>
<dbReference type="PANTHER" id="PTHR47027">
    <property type="entry name" value="REVERSE TRANSCRIPTASE DOMAIN-CONTAINING PROTEIN"/>
    <property type="match status" value="1"/>
</dbReference>
<evidence type="ECO:0000313" key="3">
    <source>
        <dbReference type="Proteomes" id="UP000024635"/>
    </source>
</evidence>
<organism evidence="2 3">
    <name type="scientific">Ancylostoma ceylanicum</name>
    <dbReference type="NCBI Taxonomy" id="53326"/>
    <lineage>
        <taxon>Eukaryota</taxon>
        <taxon>Metazoa</taxon>
        <taxon>Ecdysozoa</taxon>
        <taxon>Nematoda</taxon>
        <taxon>Chromadorea</taxon>
        <taxon>Rhabditida</taxon>
        <taxon>Rhabditina</taxon>
        <taxon>Rhabditomorpha</taxon>
        <taxon>Strongyloidea</taxon>
        <taxon>Ancylostomatidae</taxon>
        <taxon>Ancylostomatinae</taxon>
        <taxon>Ancylostoma</taxon>
    </lineage>
</organism>
<dbReference type="AlphaFoldDB" id="A0A016TIV8"/>
<dbReference type="PANTHER" id="PTHR47027:SF20">
    <property type="entry name" value="REVERSE TRANSCRIPTASE-LIKE PROTEIN WITH RNA-DIRECTED DNA POLYMERASE DOMAIN"/>
    <property type="match status" value="1"/>
</dbReference>
<name>A0A016TIV8_9BILA</name>
<dbReference type="PROSITE" id="PS50878">
    <property type="entry name" value="RT_POL"/>
    <property type="match status" value="1"/>
</dbReference>
<accession>A0A016TIV8</accession>
<dbReference type="CDD" id="cd01650">
    <property type="entry name" value="RT_nLTR_like"/>
    <property type="match status" value="1"/>
</dbReference>
<keyword evidence="3" id="KW-1185">Reference proteome</keyword>
<dbReference type="Proteomes" id="UP000024635">
    <property type="component" value="Unassembled WGS sequence"/>
</dbReference>
<dbReference type="EMBL" id="JARK01001435">
    <property type="protein sequence ID" value="EYC02572.1"/>
    <property type="molecule type" value="Genomic_DNA"/>
</dbReference>
<comment type="caution">
    <text evidence="2">The sequence shown here is derived from an EMBL/GenBank/DDBJ whole genome shotgun (WGS) entry which is preliminary data.</text>
</comment>
<proteinExistence type="predicted"/>
<gene>
    <name evidence="2" type="primary">Acey_s0099.g3187</name>
    <name evidence="2" type="ORF">Y032_0099g3187</name>
</gene>
<evidence type="ECO:0000313" key="2">
    <source>
        <dbReference type="EMBL" id="EYC02572.1"/>
    </source>
</evidence>
<dbReference type="InterPro" id="IPR043502">
    <property type="entry name" value="DNA/RNA_pol_sf"/>
</dbReference>